<dbReference type="Gene3D" id="3.30.530.20">
    <property type="match status" value="1"/>
</dbReference>
<dbReference type="InterPro" id="IPR019587">
    <property type="entry name" value="Polyketide_cyclase/dehydratase"/>
</dbReference>
<organism evidence="1 2">
    <name type="scientific">Paenibacillus albilobatus</name>
    <dbReference type="NCBI Taxonomy" id="2716884"/>
    <lineage>
        <taxon>Bacteria</taxon>
        <taxon>Bacillati</taxon>
        <taxon>Bacillota</taxon>
        <taxon>Bacilli</taxon>
        <taxon>Bacillales</taxon>
        <taxon>Paenibacillaceae</taxon>
        <taxon>Paenibacillus</taxon>
    </lineage>
</organism>
<comment type="caution">
    <text evidence="1">The sequence shown here is derived from an EMBL/GenBank/DDBJ whole genome shotgun (WGS) entry which is preliminary data.</text>
</comment>
<sequence>MPTIRKEILIEATPEHVWDAVSDAGAVHHRLVPGYTEDTIMNGYERTLVLPNGGITREFIVSIDDKERRMAYAVKETRLPLLHHHASFQVFPHGENASKLVWITDFLPEHLAPEIQARIHRGAEVMKETIEAGVKGD</sequence>
<dbReference type="EMBL" id="BORQ01000004">
    <property type="protein sequence ID" value="GIO32195.1"/>
    <property type="molecule type" value="Genomic_DNA"/>
</dbReference>
<evidence type="ECO:0000313" key="2">
    <source>
        <dbReference type="Proteomes" id="UP000679779"/>
    </source>
</evidence>
<gene>
    <name evidence="1" type="ORF">J2TS6_33360</name>
</gene>
<reference evidence="1" key="1">
    <citation type="submission" date="2021-03" db="EMBL/GenBank/DDBJ databases">
        <title>Antimicrobial resistance genes in bacteria isolated from Japanese honey, and their potential for conferring macrolide and lincosamide resistance in the American foulbrood pathogen Paenibacillus larvae.</title>
        <authorList>
            <person name="Okamoto M."/>
            <person name="Kumagai M."/>
            <person name="Kanamori H."/>
            <person name="Takamatsu D."/>
        </authorList>
    </citation>
    <scope>NUCLEOTIDE SEQUENCE</scope>
    <source>
        <strain evidence="1">J2TS6</strain>
    </source>
</reference>
<dbReference type="Pfam" id="PF10604">
    <property type="entry name" value="Polyketide_cyc2"/>
    <property type="match status" value="1"/>
</dbReference>
<dbReference type="AlphaFoldDB" id="A0A919XKL6"/>
<dbReference type="RefSeq" id="WP_160038772.1">
    <property type="nucleotide sequence ID" value="NZ_BORQ01000004.1"/>
</dbReference>
<protein>
    <recommendedName>
        <fullName evidence="3">SRPBCC family protein</fullName>
    </recommendedName>
</protein>
<dbReference type="SUPFAM" id="SSF55961">
    <property type="entry name" value="Bet v1-like"/>
    <property type="match status" value="1"/>
</dbReference>
<evidence type="ECO:0000313" key="1">
    <source>
        <dbReference type="EMBL" id="GIO32195.1"/>
    </source>
</evidence>
<dbReference type="Proteomes" id="UP000679779">
    <property type="component" value="Unassembled WGS sequence"/>
</dbReference>
<accession>A0A919XKL6</accession>
<name>A0A919XKL6_9BACL</name>
<dbReference type="InterPro" id="IPR023393">
    <property type="entry name" value="START-like_dom_sf"/>
</dbReference>
<evidence type="ECO:0008006" key="3">
    <source>
        <dbReference type="Google" id="ProtNLM"/>
    </source>
</evidence>
<keyword evidence="2" id="KW-1185">Reference proteome</keyword>
<dbReference type="CDD" id="cd07821">
    <property type="entry name" value="PYR_PYL_RCAR_like"/>
    <property type="match status" value="1"/>
</dbReference>
<proteinExistence type="predicted"/>